<dbReference type="InterPro" id="IPR029055">
    <property type="entry name" value="Ntn_hydrolases_N"/>
</dbReference>
<dbReference type="SMART" id="SM01172">
    <property type="entry name" value="DUF3700"/>
    <property type="match status" value="1"/>
</dbReference>
<evidence type="ECO:0000313" key="2">
    <source>
        <dbReference type="EMBL" id="JAG87001.1"/>
    </source>
</evidence>
<dbReference type="PANTHER" id="PTHR45952:SF4">
    <property type="entry name" value="ALUMINUM INDUCED PROTEIN WITH YGL AND LRDR MOTIFS"/>
    <property type="match status" value="1"/>
</dbReference>
<dbReference type="Gene3D" id="3.60.20.10">
    <property type="entry name" value="Glutamine Phosphoribosylpyrophosphate, subunit 1, domain 1"/>
    <property type="match status" value="1"/>
</dbReference>
<dbReference type="AlphaFoldDB" id="A0A0C9RKD5"/>
<feature type="domain" description="DUF3700" evidence="1">
    <location>
        <begin position="2"/>
        <end position="230"/>
    </location>
</feature>
<reference evidence="2" key="1">
    <citation type="submission" date="2015-02" db="EMBL/GenBank/DDBJ databases">
        <title>A transcriptome of Wollemia nobilis - a relic of Gondwana.</title>
        <authorList>
            <person name="Chia J.Y."/>
            <person name="Leong Y.S."/>
            <person name="Abdul Karim S."/>
            <person name="Wan Azmi N."/>
            <person name="Hercus R."/>
            <person name="Croft L."/>
        </authorList>
    </citation>
    <scope>NUCLEOTIDE SEQUENCE</scope>
    <source>
        <strain evidence="2">MaeBrown</strain>
        <tissue evidence="2">Leaf</tissue>
    </source>
</reference>
<sequence length="251" mass="27782">MLAVFRESVAIAPKELGNDNSDSRNCSRLRKSDKDLVEYFVSNNPQAMSVNLAGEGVMAYTHHRQPLLMPRSFGVLDDVFCVFIGTVENLASLRQEYGLTKKVNEVMIAIEAYKALRDRGPFPAEQVLQDFEGHFAFVLYDSTSKTVLATRDVDGKAPLFWGKTADGSLAFSDEEEVLKDGCGTSFAPFPEGCFFSPTKGLQSYQHPLHKMKTEPWVDATGQMCGVKFVVDSAVKEGIHHVSSTANWTNDL</sequence>
<dbReference type="Pfam" id="PF12481">
    <property type="entry name" value="DUF3700"/>
    <property type="match status" value="1"/>
</dbReference>
<dbReference type="InterPro" id="IPR044828">
    <property type="entry name" value="TSJT1-like"/>
</dbReference>
<evidence type="ECO:0000259" key="1">
    <source>
        <dbReference type="SMART" id="SM01172"/>
    </source>
</evidence>
<protein>
    <submittedName>
        <fullName evidence="2">TSA: Wollemia nobilis Ref_Wollemi_Transcript_13836_899 transcribed RNA sequence</fullName>
    </submittedName>
</protein>
<proteinExistence type="predicted"/>
<dbReference type="InterPro" id="IPR024286">
    <property type="entry name" value="DUF3700"/>
</dbReference>
<dbReference type="PANTHER" id="PTHR45952">
    <property type="entry name" value="ALUMINUM INDUCED PROTEIN WITH YGL AND LRDR MOTIFS"/>
    <property type="match status" value="1"/>
</dbReference>
<name>A0A0C9RKD5_9CONI</name>
<organism evidence="2">
    <name type="scientific">Wollemia nobilis</name>
    <dbReference type="NCBI Taxonomy" id="56998"/>
    <lineage>
        <taxon>Eukaryota</taxon>
        <taxon>Viridiplantae</taxon>
        <taxon>Streptophyta</taxon>
        <taxon>Embryophyta</taxon>
        <taxon>Tracheophyta</taxon>
        <taxon>Spermatophyta</taxon>
        <taxon>Pinopsida</taxon>
        <taxon>Pinidae</taxon>
        <taxon>Conifers II</taxon>
        <taxon>Araucariales</taxon>
        <taxon>Araucariaceae</taxon>
        <taxon>Wollemia</taxon>
    </lineage>
</organism>
<accession>A0A0C9RKD5</accession>
<dbReference type="SUPFAM" id="SSF56235">
    <property type="entry name" value="N-terminal nucleophile aminohydrolases (Ntn hydrolases)"/>
    <property type="match status" value="1"/>
</dbReference>
<dbReference type="EMBL" id="GCHU01013758">
    <property type="protein sequence ID" value="JAG87001.1"/>
    <property type="molecule type" value="Transcribed_RNA"/>
</dbReference>